<evidence type="ECO:0000256" key="1">
    <source>
        <dbReference type="SAM" id="Phobius"/>
    </source>
</evidence>
<gene>
    <name evidence="2" type="ORF">DSCO28_10360</name>
</gene>
<accession>A0A5K7ZNZ6</accession>
<feature type="transmembrane region" description="Helical" evidence="1">
    <location>
        <begin position="39"/>
        <end position="59"/>
    </location>
</feature>
<proteinExistence type="predicted"/>
<organism evidence="2 3">
    <name type="scientific">Desulfosarcina ovata subsp. sediminis</name>
    <dbReference type="NCBI Taxonomy" id="885957"/>
    <lineage>
        <taxon>Bacteria</taxon>
        <taxon>Pseudomonadati</taxon>
        <taxon>Thermodesulfobacteriota</taxon>
        <taxon>Desulfobacteria</taxon>
        <taxon>Desulfobacterales</taxon>
        <taxon>Desulfosarcinaceae</taxon>
        <taxon>Desulfosarcina</taxon>
    </lineage>
</organism>
<keyword evidence="1" id="KW-1133">Transmembrane helix</keyword>
<dbReference type="InterPro" id="IPR025325">
    <property type="entry name" value="DUF4231"/>
</dbReference>
<name>A0A5K7ZNZ6_9BACT</name>
<dbReference type="EMBL" id="AP021876">
    <property type="protein sequence ID" value="BBO80470.1"/>
    <property type="molecule type" value="Genomic_DNA"/>
</dbReference>
<dbReference type="KEGG" id="dov:DSCO28_10360"/>
<evidence type="ECO:0000313" key="3">
    <source>
        <dbReference type="Proteomes" id="UP000425960"/>
    </source>
</evidence>
<dbReference type="AlphaFoldDB" id="A0A5K7ZNZ6"/>
<reference evidence="2 3" key="1">
    <citation type="submission" date="2019-11" db="EMBL/GenBank/DDBJ databases">
        <title>Comparative genomics of hydrocarbon-degrading Desulfosarcina strains.</title>
        <authorList>
            <person name="Watanabe M."/>
            <person name="Kojima H."/>
            <person name="Fukui M."/>
        </authorList>
    </citation>
    <scope>NUCLEOTIDE SEQUENCE [LARGE SCALE GENOMIC DNA]</scope>
    <source>
        <strain evidence="2 3">28bB2T</strain>
    </source>
</reference>
<evidence type="ECO:0000313" key="2">
    <source>
        <dbReference type="EMBL" id="BBO80470.1"/>
    </source>
</evidence>
<dbReference type="Pfam" id="PF14015">
    <property type="entry name" value="DUF4231"/>
    <property type="match status" value="1"/>
</dbReference>
<protein>
    <recommendedName>
        <fullName evidence="4">DUF4231 domain-containing protein</fullName>
    </recommendedName>
</protein>
<keyword evidence="1" id="KW-0472">Membrane</keyword>
<dbReference type="NCBIfam" id="NF033634">
    <property type="entry name" value="SLATT_1"/>
    <property type="match status" value="1"/>
</dbReference>
<evidence type="ECO:0008006" key="4">
    <source>
        <dbReference type="Google" id="ProtNLM"/>
    </source>
</evidence>
<sequence length="153" mass="18039">MTKEFQIPEEVLKHPAWFRLQDQMKWYSKESAKNKQRYYQLKICQIILASLIPIISLSGYPITKLIMALFGAAIAIIEGIQQLLQYHSLWLGYRSTNEQLKHEQYLFLSLSGPYRNLNYEEGLLLLAERIEEHISKEHAKWVNTTNKVSEKRN</sequence>
<dbReference type="Proteomes" id="UP000425960">
    <property type="component" value="Chromosome"/>
</dbReference>
<keyword evidence="1" id="KW-0812">Transmembrane</keyword>